<name>A0ABR0S960_9HYPO</name>
<keyword evidence="4 7" id="KW-0812">Transmembrane</keyword>
<feature type="transmembrane region" description="Helical" evidence="7">
    <location>
        <begin position="242"/>
        <end position="261"/>
    </location>
</feature>
<evidence type="ECO:0000256" key="4">
    <source>
        <dbReference type="ARBA" id="ARBA00022692"/>
    </source>
</evidence>
<feature type="transmembrane region" description="Helical" evidence="7">
    <location>
        <begin position="163"/>
        <end position="182"/>
    </location>
</feature>
<dbReference type="PANTHER" id="PTHR23514">
    <property type="entry name" value="BYPASS OF STOP CODON PROTEIN 6"/>
    <property type="match status" value="1"/>
</dbReference>
<feature type="transmembrane region" description="Helical" evidence="7">
    <location>
        <begin position="313"/>
        <end position="332"/>
    </location>
</feature>
<evidence type="ECO:0000256" key="6">
    <source>
        <dbReference type="ARBA" id="ARBA00023136"/>
    </source>
</evidence>
<dbReference type="InterPro" id="IPR011701">
    <property type="entry name" value="MFS"/>
</dbReference>
<dbReference type="InterPro" id="IPR051788">
    <property type="entry name" value="MFS_Transporter"/>
</dbReference>
<organism evidence="9 10">
    <name type="scientific">Cladobotryum mycophilum</name>
    <dbReference type="NCBI Taxonomy" id="491253"/>
    <lineage>
        <taxon>Eukaryota</taxon>
        <taxon>Fungi</taxon>
        <taxon>Dikarya</taxon>
        <taxon>Ascomycota</taxon>
        <taxon>Pezizomycotina</taxon>
        <taxon>Sordariomycetes</taxon>
        <taxon>Hypocreomycetidae</taxon>
        <taxon>Hypocreales</taxon>
        <taxon>Hypocreaceae</taxon>
        <taxon>Cladobotryum</taxon>
    </lineage>
</organism>
<dbReference type="EMBL" id="JAVFKD010000015">
    <property type="protein sequence ID" value="KAK5988707.1"/>
    <property type="molecule type" value="Genomic_DNA"/>
</dbReference>
<dbReference type="Pfam" id="PF07690">
    <property type="entry name" value="MFS_1"/>
    <property type="match status" value="1"/>
</dbReference>
<proteinExistence type="inferred from homology"/>
<feature type="transmembrane region" description="Helical" evidence="7">
    <location>
        <begin position="104"/>
        <end position="125"/>
    </location>
</feature>
<keyword evidence="3" id="KW-0813">Transport</keyword>
<accession>A0ABR0S960</accession>
<dbReference type="PROSITE" id="PS50850">
    <property type="entry name" value="MFS"/>
    <property type="match status" value="1"/>
</dbReference>
<evidence type="ECO:0000256" key="7">
    <source>
        <dbReference type="SAM" id="Phobius"/>
    </source>
</evidence>
<evidence type="ECO:0000256" key="2">
    <source>
        <dbReference type="ARBA" id="ARBA00008335"/>
    </source>
</evidence>
<feature type="transmembrane region" description="Helical" evidence="7">
    <location>
        <begin position="338"/>
        <end position="361"/>
    </location>
</feature>
<feature type="transmembrane region" description="Helical" evidence="7">
    <location>
        <begin position="373"/>
        <end position="396"/>
    </location>
</feature>
<comment type="similarity">
    <text evidence="2">Belongs to the major facilitator superfamily.</text>
</comment>
<evidence type="ECO:0000313" key="10">
    <source>
        <dbReference type="Proteomes" id="UP001338125"/>
    </source>
</evidence>
<comment type="subcellular location">
    <subcellularLocation>
        <location evidence="1">Endomembrane system</location>
        <topology evidence="1">Multi-pass membrane protein</topology>
    </subcellularLocation>
</comment>
<feature type="transmembrane region" description="Helical" evidence="7">
    <location>
        <begin position="78"/>
        <end position="98"/>
    </location>
</feature>
<dbReference type="PANTHER" id="PTHR23514:SF3">
    <property type="entry name" value="BYPASS OF STOP CODON PROTEIN 6"/>
    <property type="match status" value="1"/>
</dbReference>
<feature type="transmembrane region" description="Helical" evidence="7">
    <location>
        <begin position="402"/>
        <end position="421"/>
    </location>
</feature>
<dbReference type="InterPro" id="IPR036259">
    <property type="entry name" value="MFS_trans_sf"/>
</dbReference>
<comment type="caution">
    <text evidence="9">The sequence shown here is derived from an EMBL/GenBank/DDBJ whole genome shotgun (WGS) entry which is preliminary data.</text>
</comment>
<dbReference type="Gene3D" id="1.20.1250.20">
    <property type="entry name" value="MFS general substrate transporter like domains"/>
    <property type="match status" value="1"/>
</dbReference>
<sequence length="429" mass="46015">MATSSSSGRASYKLIPDATDPESTFDYGTIGKSPDAVGIAVAEDAQGDDTDNASIDSAGGLERWNSPPINAYRFGTSCFALFVLGMHDGSLGALLPYIGPYYGVNYTTVSTVFVVPFIGYVITALTNNWIHNNFGQRGVAFMAPVCHSAYNAWVGNMHQANELLGLMHGAYGLGATISPLVATTMVTKLHLEWYTFFYIMIAVNALELAVGVSSFWTATGAAYRERLQKDSAGREATPLSTVLRNSVTWFISIFLLGYVGAEVSLGGWIPTFMIEVRHVSGFLAGVTATMFWLGLTLGRVVLGFITGRIGERLAIFFYLLLCVVSQLLYWLVPNFIAAIVFVVMLGFFLGPLFPAAIVVAAKLMPPEHHVSAIGFAAAIGSGGAAIIPFVVGAVAQHKGVEVLQPIVVAILIFIILIWLILPGGFERGY</sequence>
<evidence type="ECO:0000256" key="1">
    <source>
        <dbReference type="ARBA" id="ARBA00004127"/>
    </source>
</evidence>
<dbReference type="Proteomes" id="UP001338125">
    <property type="component" value="Unassembled WGS sequence"/>
</dbReference>
<dbReference type="InterPro" id="IPR020846">
    <property type="entry name" value="MFS_dom"/>
</dbReference>
<keyword evidence="10" id="KW-1185">Reference proteome</keyword>
<reference evidence="9 10" key="1">
    <citation type="submission" date="2024-01" db="EMBL/GenBank/DDBJ databases">
        <title>Complete genome of Cladobotryum mycophilum ATHUM6906.</title>
        <authorList>
            <person name="Christinaki A.C."/>
            <person name="Myridakis A.I."/>
            <person name="Kouvelis V.N."/>
        </authorList>
    </citation>
    <scope>NUCLEOTIDE SEQUENCE [LARGE SCALE GENOMIC DNA]</scope>
    <source>
        <strain evidence="9 10">ATHUM6906</strain>
    </source>
</reference>
<evidence type="ECO:0000259" key="8">
    <source>
        <dbReference type="PROSITE" id="PS50850"/>
    </source>
</evidence>
<evidence type="ECO:0000256" key="5">
    <source>
        <dbReference type="ARBA" id="ARBA00022989"/>
    </source>
</evidence>
<protein>
    <submittedName>
        <fullName evidence="9">Bypass of stop codon 6-like protein</fullName>
    </submittedName>
</protein>
<gene>
    <name evidence="9" type="ORF">PT974_10195</name>
</gene>
<evidence type="ECO:0000256" key="3">
    <source>
        <dbReference type="ARBA" id="ARBA00022448"/>
    </source>
</evidence>
<evidence type="ECO:0000313" key="9">
    <source>
        <dbReference type="EMBL" id="KAK5988707.1"/>
    </source>
</evidence>
<feature type="transmembrane region" description="Helical" evidence="7">
    <location>
        <begin position="281"/>
        <end position="301"/>
    </location>
</feature>
<dbReference type="SUPFAM" id="SSF103473">
    <property type="entry name" value="MFS general substrate transporter"/>
    <property type="match status" value="1"/>
</dbReference>
<keyword evidence="6 7" id="KW-0472">Membrane</keyword>
<feature type="domain" description="Major facilitator superfamily (MFS) profile" evidence="8">
    <location>
        <begin position="241"/>
        <end position="429"/>
    </location>
</feature>
<feature type="transmembrane region" description="Helical" evidence="7">
    <location>
        <begin position="194"/>
        <end position="221"/>
    </location>
</feature>
<keyword evidence="5 7" id="KW-1133">Transmembrane helix</keyword>